<dbReference type="KEGG" id="tab:CIG75_04915"/>
<organism evidence="1 2">
    <name type="scientific">Tumebacillus algifaecis</name>
    <dbReference type="NCBI Taxonomy" id="1214604"/>
    <lineage>
        <taxon>Bacteria</taxon>
        <taxon>Bacillati</taxon>
        <taxon>Bacillota</taxon>
        <taxon>Bacilli</taxon>
        <taxon>Bacillales</taxon>
        <taxon>Alicyclobacillaceae</taxon>
        <taxon>Tumebacillus</taxon>
    </lineage>
</organism>
<dbReference type="EMBL" id="CP022657">
    <property type="protein sequence ID" value="ASS74389.1"/>
    <property type="molecule type" value="Genomic_DNA"/>
</dbReference>
<dbReference type="Gene3D" id="1.10.10.1320">
    <property type="entry name" value="Anti-sigma factor, zinc-finger domain"/>
    <property type="match status" value="1"/>
</dbReference>
<name>A0A223CYB1_9BACL</name>
<dbReference type="AlphaFoldDB" id="A0A223CYB1"/>
<dbReference type="Proteomes" id="UP000214688">
    <property type="component" value="Chromosome"/>
</dbReference>
<gene>
    <name evidence="1" type="ORF">CIG75_04915</name>
</gene>
<evidence type="ECO:0008006" key="3">
    <source>
        <dbReference type="Google" id="ProtNLM"/>
    </source>
</evidence>
<proteinExistence type="predicted"/>
<dbReference type="InterPro" id="IPR041916">
    <property type="entry name" value="Anti_sigma_zinc_sf"/>
</dbReference>
<evidence type="ECO:0000313" key="2">
    <source>
        <dbReference type="Proteomes" id="UP000214688"/>
    </source>
</evidence>
<reference evidence="1 2" key="1">
    <citation type="journal article" date="2015" name="Int. J. Syst. Evol. Microbiol.">
        <title>Tumebacillus algifaecis sp. nov., isolated from decomposing algal scum.</title>
        <authorList>
            <person name="Wu Y.F."/>
            <person name="Zhang B."/>
            <person name="Xing P."/>
            <person name="Wu Q.L."/>
            <person name="Liu S.J."/>
        </authorList>
    </citation>
    <scope>NUCLEOTIDE SEQUENCE [LARGE SCALE GENOMIC DNA]</scope>
    <source>
        <strain evidence="1 2">THMBR28</strain>
    </source>
</reference>
<evidence type="ECO:0000313" key="1">
    <source>
        <dbReference type="EMBL" id="ASS74389.1"/>
    </source>
</evidence>
<keyword evidence="2" id="KW-1185">Reference proteome</keyword>
<sequence length="184" mass="19938">MIWKFLNGDELTDDELDRVSLHVAECDLCAERLANLAELGDAMPELMLLETPPAGLADRIMSEIEQDRQQAACGPYTTADGAHCGSSETEWSNQTLETNNVVPLAPRKARSPRLELFTRVATAAVVTGFMVLGSAGQSYADRVPVFGKTIAAVSNTGSFVSNGTARVYSELYDLFSVANFDRSK</sequence>
<accession>A0A223CYB1</accession>
<protein>
    <recommendedName>
        <fullName evidence="3">Zinc-finger domain-containing protein</fullName>
    </recommendedName>
</protein>